<dbReference type="InterPro" id="IPR034333">
    <property type="entry name" value="GST_Zeta_N"/>
</dbReference>
<dbReference type="InterPro" id="IPR004045">
    <property type="entry name" value="Glutathione_S-Trfase_N"/>
</dbReference>
<dbReference type="NCBIfam" id="TIGR01262">
    <property type="entry name" value="maiA"/>
    <property type="match status" value="1"/>
</dbReference>
<evidence type="ECO:0000313" key="4">
    <source>
        <dbReference type="EMBL" id="WOE74626.1"/>
    </source>
</evidence>
<dbReference type="CDD" id="cd03191">
    <property type="entry name" value="GST_C_Zeta"/>
    <property type="match status" value="1"/>
</dbReference>
<feature type="domain" description="GST C-terminal" evidence="3">
    <location>
        <begin position="88"/>
        <end position="210"/>
    </location>
</feature>
<dbReference type="PROSITE" id="PS50404">
    <property type="entry name" value="GST_NTER"/>
    <property type="match status" value="1"/>
</dbReference>
<dbReference type="SFLD" id="SFLDG00358">
    <property type="entry name" value="Main_(cytGST)"/>
    <property type="match status" value="1"/>
</dbReference>
<dbReference type="InterPro" id="IPR005955">
    <property type="entry name" value="GST_Zeta"/>
</dbReference>
<dbReference type="InterPro" id="IPR040079">
    <property type="entry name" value="Glutathione_S-Trfase"/>
</dbReference>
<dbReference type="AlphaFoldDB" id="A0AA97F630"/>
<proteinExistence type="inferred from homology"/>
<dbReference type="KEGG" id="acoa:RB602_12335"/>
<dbReference type="Gene3D" id="1.20.1050.10">
    <property type="match status" value="1"/>
</dbReference>
<dbReference type="Gene3D" id="3.40.30.10">
    <property type="entry name" value="Glutaredoxin"/>
    <property type="match status" value="1"/>
</dbReference>
<keyword evidence="5" id="KW-1185">Reference proteome</keyword>
<dbReference type="InterPro" id="IPR010987">
    <property type="entry name" value="Glutathione-S-Trfase_C-like"/>
</dbReference>
<name>A0AA97F630_9SPHN</name>
<dbReference type="Pfam" id="PF13417">
    <property type="entry name" value="GST_N_3"/>
    <property type="match status" value="1"/>
</dbReference>
<gene>
    <name evidence="4" type="primary">maiA</name>
    <name evidence="4" type="ORF">RB602_12335</name>
</gene>
<feature type="domain" description="GST N-terminal" evidence="2">
    <location>
        <begin position="2"/>
        <end position="83"/>
    </location>
</feature>
<evidence type="ECO:0000259" key="3">
    <source>
        <dbReference type="PROSITE" id="PS50405"/>
    </source>
</evidence>
<dbReference type="Proteomes" id="UP001302429">
    <property type="component" value="Chromosome"/>
</dbReference>
<dbReference type="InterPro" id="IPR036282">
    <property type="entry name" value="Glutathione-S-Trfase_C_sf"/>
</dbReference>
<evidence type="ECO:0000313" key="5">
    <source>
        <dbReference type="Proteomes" id="UP001302429"/>
    </source>
</evidence>
<dbReference type="GO" id="GO:0006559">
    <property type="term" value="P:L-phenylalanine catabolic process"/>
    <property type="evidence" value="ECO:0007669"/>
    <property type="project" value="TreeGrafter"/>
</dbReference>
<dbReference type="GO" id="GO:0004364">
    <property type="term" value="F:glutathione transferase activity"/>
    <property type="evidence" value="ECO:0007669"/>
    <property type="project" value="TreeGrafter"/>
</dbReference>
<evidence type="ECO:0000256" key="1">
    <source>
        <dbReference type="ARBA" id="ARBA00010007"/>
    </source>
</evidence>
<dbReference type="GO" id="GO:0006749">
    <property type="term" value="P:glutathione metabolic process"/>
    <property type="evidence" value="ECO:0007669"/>
    <property type="project" value="TreeGrafter"/>
</dbReference>
<dbReference type="InterPro" id="IPR034330">
    <property type="entry name" value="GST_Zeta_C"/>
</dbReference>
<sequence>MSEIVLYDYFRSTAAYRVRLALNLKGVAYRTEWVNLVDGDQRSAAYTARNPQGLVPMLHIDGHDLSQSLAIIDYLDARFPEPRMLPEDPAARARVLADAMAIIADIHPINNLRVWQYLKDPFYHSQDDVVQWMHHWMTLGYTALEQAAPELGVFGGETPNLTDICLTAQMYNAERFELAMESFPKLARIHAELGEHEAFKAAHPDRIAPE</sequence>
<reference evidence="4 5" key="1">
    <citation type="submission" date="2023-10" db="EMBL/GenBank/DDBJ databases">
        <title>Complete genome sequence of a Sphingomonadaceae bacterium.</title>
        <authorList>
            <person name="Yan C."/>
        </authorList>
    </citation>
    <scope>NUCLEOTIDE SEQUENCE [LARGE SCALE GENOMIC DNA]</scope>
    <source>
        <strain evidence="4 5">SCSIO 66989</strain>
    </source>
</reference>
<accession>A0AA97F630</accession>
<dbReference type="GO" id="GO:0005737">
    <property type="term" value="C:cytoplasm"/>
    <property type="evidence" value="ECO:0007669"/>
    <property type="project" value="InterPro"/>
</dbReference>
<dbReference type="EC" id="5.2.1.2" evidence="4"/>
<dbReference type="SUPFAM" id="SSF47616">
    <property type="entry name" value="GST C-terminal domain-like"/>
    <property type="match status" value="1"/>
</dbReference>
<dbReference type="InterPro" id="IPR036249">
    <property type="entry name" value="Thioredoxin-like_sf"/>
</dbReference>
<dbReference type="RefSeq" id="WP_317080884.1">
    <property type="nucleotide sequence ID" value="NZ_CP136594.1"/>
</dbReference>
<dbReference type="PANTHER" id="PTHR42673:SF21">
    <property type="entry name" value="GLUTATHIONE S-TRANSFERASE YFCF"/>
    <property type="match status" value="1"/>
</dbReference>
<dbReference type="GO" id="GO:0016034">
    <property type="term" value="F:maleylacetoacetate isomerase activity"/>
    <property type="evidence" value="ECO:0007669"/>
    <property type="project" value="UniProtKB-EC"/>
</dbReference>
<keyword evidence="4" id="KW-0413">Isomerase</keyword>
<dbReference type="PROSITE" id="PS50405">
    <property type="entry name" value="GST_CTER"/>
    <property type="match status" value="1"/>
</dbReference>
<dbReference type="SUPFAM" id="SSF52833">
    <property type="entry name" value="Thioredoxin-like"/>
    <property type="match status" value="1"/>
</dbReference>
<dbReference type="CDD" id="cd03042">
    <property type="entry name" value="GST_N_Zeta"/>
    <property type="match status" value="1"/>
</dbReference>
<comment type="similarity">
    <text evidence="1">Belongs to the GST superfamily. Zeta family.</text>
</comment>
<protein>
    <submittedName>
        <fullName evidence="4">Maleylacetoacetate isomerase</fullName>
        <ecNumber evidence="4">5.2.1.2</ecNumber>
    </submittedName>
</protein>
<evidence type="ECO:0000259" key="2">
    <source>
        <dbReference type="PROSITE" id="PS50404"/>
    </source>
</evidence>
<dbReference type="SFLD" id="SFLDS00019">
    <property type="entry name" value="Glutathione_Transferase_(cytos"/>
    <property type="match status" value="1"/>
</dbReference>
<dbReference type="PANTHER" id="PTHR42673">
    <property type="entry name" value="MALEYLACETOACETATE ISOMERASE"/>
    <property type="match status" value="1"/>
</dbReference>
<dbReference type="EMBL" id="CP136594">
    <property type="protein sequence ID" value="WOE74626.1"/>
    <property type="molecule type" value="Genomic_DNA"/>
</dbReference>
<organism evidence="4 5">
    <name type="scientific">Alterisphingorhabdus coralli</name>
    <dbReference type="NCBI Taxonomy" id="3071408"/>
    <lineage>
        <taxon>Bacteria</taxon>
        <taxon>Pseudomonadati</taxon>
        <taxon>Pseudomonadota</taxon>
        <taxon>Alphaproteobacteria</taxon>
        <taxon>Sphingomonadales</taxon>
        <taxon>Sphingomonadaceae</taxon>
        <taxon>Alterisphingorhabdus (ex Yan et al. 2024)</taxon>
    </lineage>
</organism>